<proteinExistence type="predicted"/>
<accession>A0ABZ0Z6U5</accession>
<dbReference type="EMBL" id="OR769218">
    <property type="protein sequence ID" value="WQJ54416.1"/>
    <property type="molecule type" value="Genomic_DNA"/>
</dbReference>
<keyword evidence="1" id="KW-0472">Membrane</keyword>
<reference evidence="2 3" key="1">
    <citation type="submission" date="2023-11" db="EMBL/GenBank/DDBJ databases">
        <authorList>
            <person name="Cook R."/>
            <person name="Crisci M."/>
            <person name="Pye H."/>
            <person name="Adriaenssens E."/>
            <person name="Santini J."/>
        </authorList>
    </citation>
    <scope>NUCLEOTIDE SEQUENCE [LARGE SCALE GENOMIC DNA]</scope>
    <source>
        <strain evidence="2">Lak_Megaphage_RVC_AP1_GC26</strain>
    </source>
</reference>
<name>A0ABZ0Z6U5_9CAUD</name>
<feature type="transmembrane region" description="Helical" evidence="1">
    <location>
        <begin position="29"/>
        <end position="51"/>
    </location>
</feature>
<evidence type="ECO:0000313" key="2">
    <source>
        <dbReference type="EMBL" id="WQJ54416.1"/>
    </source>
</evidence>
<organism evidence="2 3">
    <name type="scientific">phage Lak_Megaphage_RVC_AP1_GC26</name>
    <dbReference type="NCBI Taxonomy" id="3109224"/>
    <lineage>
        <taxon>Viruses</taxon>
        <taxon>Duplodnaviria</taxon>
        <taxon>Heunggongvirae</taxon>
        <taxon>Uroviricota</taxon>
        <taxon>Caudoviricetes</taxon>
        <taxon>Caudoviricetes code 15 clade</taxon>
    </lineage>
</organism>
<sequence length="113" mass="13107">MVIHKAEKCNINNVSENKTGDKISGYNSLIIFFIINVIVAVVYVLTGYPAAFSREHVITNKDTETKFKMILRDKYIDDAFLENIGLYKNSWNSLEVYDSNMKSHKIIWKEVKQ</sequence>
<dbReference type="Proteomes" id="UP001346559">
    <property type="component" value="Segment"/>
</dbReference>
<evidence type="ECO:0000313" key="3">
    <source>
        <dbReference type="Proteomes" id="UP001346559"/>
    </source>
</evidence>
<keyword evidence="1" id="KW-0812">Transmembrane</keyword>
<keyword evidence="1" id="KW-1133">Transmembrane helix</keyword>
<protein>
    <submittedName>
        <fullName evidence="2">Uncharacterized protein</fullName>
    </submittedName>
</protein>
<keyword evidence="3" id="KW-1185">Reference proteome</keyword>
<evidence type="ECO:0000256" key="1">
    <source>
        <dbReference type="SAM" id="Phobius"/>
    </source>
</evidence>